<keyword evidence="6" id="KW-0812">Transmembrane</keyword>
<keyword evidence="16" id="KW-1185">Reference proteome</keyword>
<evidence type="ECO:0000256" key="9">
    <source>
        <dbReference type="ARBA" id="ARBA00023136"/>
    </source>
</evidence>
<protein>
    <submittedName>
        <fullName evidence="15">Uncharacterized protein</fullName>
    </submittedName>
</protein>
<dbReference type="EMBL" id="QWKU01000001">
    <property type="protein sequence ID" value="RID94601.1"/>
    <property type="molecule type" value="Genomic_DNA"/>
</dbReference>
<dbReference type="Pfam" id="PF05658">
    <property type="entry name" value="YadA_head"/>
    <property type="match status" value="8"/>
</dbReference>
<gene>
    <name evidence="15" type="ORF">DX915_03595</name>
</gene>
<feature type="domain" description="Trimeric autotransporter adhesin YadA-like stalk" evidence="14">
    <location>
        <begin position="307"/>
        <end position="339"/>
    </location>
</feature>
<dbReference type="CDD" id="cd12820">
    <property type="entry name" value="LbR_YadA-like"/>
    <property type="match status" value="2"/>
</dbReference>
<keyword evidence="10" id="KW-0998">Cell outer membrane</keyword>
<evidence type="ECO:0000256" key="5">
    <source>
        <dbReference type="ARBA" id="ARBA00022452"/>
    </source>
</evidence>
<keyword evidence="5" id="KW-1134">Transmembrane beta strand</keyword>
<sequence length="471" mass="47929">MGERTEAQGTRAVATGYATKAMGENSFTAGENTQAEGRNSVATGYKTKATGTNAAAFGEGSEATGVVYFTAGLNNKARGQSSTALGNLSQATGAASFAGGLRTEASGVASTAMGDSTKATGVIFTAMGWKTEASGQQSTAIGTLSKASAHSSFAAGSETEAYSLATGNNTESVGENSFSGGLRSQAIGDSSLAFGVDSKAKGRYAVALGEGSTASGKAATALGENSTAKGNNSFASMVGFAQGNNSLALGRGAFAQIDDSYTIGAGSIANRAAGMAGYLSNGRTGAEGKATGNAVSIGSVDNGVTRQITGVAAGTEDTDAVNVAQLKEMTKPVDWSGMGAQAAALAALKPMQYDPLEPTQIMAGYGNYRGSSALALGIAHYQNESKMINAGVSYGGHNKFMTNLGVTWKVGSGNKEEKLEEAYRKGPVTSVYVLEEVVRDLKAENHEQKEQIENLNKEVESLKALVNQLIK</sequence>
<reference evidence="15 16" key="1">
    <citation type="submission" date="2018-08" db="EMBL/GenBank/DDBJ databases">
        <title>Draft genome sequence of Dialister pneumosintes KCOM 1685.</title>
        <authorList>
            <person name="Kook J.-K."/>
            <person name="Park S.-N."/>
            <person name="Lim Y.K."/>
        </authorList>
    </citation>
    <scope>NUCLEOTIDE SEQUENCE [LARGE SCALE GENOMIC DNA]</scope>
    <source>
        <strain evidence="15 16">KCOM 1685</strain>
    </source>
</reference>
<evidence type="ECO:0000259" key="13">
    <source>
        <dbReference type="Pfam" id="PF05658"/>
    </source>
</evidence>
<keyword evidence="4" id="KW-0813">Transport</keyword>
<dbReference type="Gene3D" id="2.150.10.10">
    <property type="entry name" value="Serralysin-like metalloprotease, C-terminal"/>
    <property type="match status" value="4"/>
</dbReference>
<evidence type="ECO:0000256" key="8">
    <source>
        <dbReference type="ARBA" id="ARBA00022927"/>
    </source>
</evidence>
<dbReference type="RefSeq" id="WP_119056306.1">
    <property type="nucleotide sequence ID" value="NZ_QWKU01000001.1"/>
</dbReference>
<comment type="similarity">
    <text evidence="3">Belongs to the autotransporter-2 (AT-2) (TC 1.B.40) family.</text>
</comment>
<feature type="domain" description="Trimeric autotransporter adhesin YadA-like head" evidence="13">
    <location>
        <begin position="214"/>
        <end position="235"/>
    </location>
</feature>
<feature type="domain" description="Trimeric autotransporter adhesin YadA-like head" evidence="13">
    <location>
        <begin position="105"/>
        <end position="121"/>
    </location>
</feature>
<name>A0ABX9MAH5_9FIRM</name>
<dbReference type="Pfam" id="PF03895">
    <property type="entry name" value="YadA_anchor"/>
    <property type="match status" value="1"/>
</dbReference>
<dbReference type="InterPro" id="IPR008635">
    <property type="entry name" value="Coiled_stalk_dom"/>
</dbReference>
<proteinExistence type="inferred from homology"/>
<comment type="caution">
    <text evidence="15">The sequence shown here is derived from an EMBL/GenBank/DDBJ whole genome shotgun (WGS) entry which is preliminary data.</text>
</comment>
<accession>A0ABX9MAH5</accession>
<evidence type="ECO:0000256" key="2">
    <source>
        <dbReference type="ARBA" id="ARBA00004442"/>
    </source>
</evidence>
<evidence type="ECO:0000313" key="16">
    <source>
        <dbReference type="Proteomes" id="UP000266262"/>
    </source>
</evidence>
<evidence type="ECO:0000256" key="7">
    <source>
        <dbReference type="ARBA" id="ARBA00022729"/>
    </source>
</evidence>
<keyword evidence="8" id="KW-0653">Protein transport</keyword>
<feature type="domain" description="Trimeric autotransporter adhesin YadA-like head" evidence="13">
    <location>
        <begin position="186"/>
        <end position="209"/>
    </location>
</feature>
<evidence type="ECO:0000313" key="15">
    <source>
        <dbReference type="EMBL" id="RID94601.1"/>
    </source>
</evidence>
<dbReference type="Pfam" id="PF05662">
    <property type="entry name" value="YadA_stalk"/>
    <property type="match status" value="1"/>
</dbReference>
<evidence type="ECO:0000259" key="14">
    <source>
        <dbReference type="Pfam" id="PF05662"/>
    </source>
</evidence>
<keyword evidence="9" id="KW-0472">Membrane</keyword>
<feature type="coiled-coil region" evidence="11">
    <location>
        <begin position="438"/>
        <end position="465"/>
    </location>
</feature>
<evidence type="ECO:0000256" key="4">
    <source>
        <dbReference type="ARBA" id="ARBA00022448"/>
    </source>
</evidence>
<evidence type="ECO:0000256" key="10">
    <source>
        <dbReference type="ARBA" id="ARBA00023237"/>
    </source>
</evidence>
<comment type="subcellular location">
    <subcellularLocation>
        <location evidence="2">Cell outer membrane</location>
    </subcellularLocation>
    <subcellularLocation>
        <location evidence="1">Cell surface</location>
    </subcellularLocation>
</comment>
<evidence type="ECO:0000256" key="11">
    <source>
        <dbReference type="SAM" id="Coils"/>
    </source>
</evidence>
<dbReference type="SUPFAM" id="SSF101967">
    <property type="entry name" value="Adhesin YadA, collagen-binding domain"/>
    <property type="match status" value="3"/>
</dbReference>
<keyword evidence="7" id="KW-0732">Signal</keyword>
<dbReference type="InterPro" id="IPR045584">
    <property type="entry name" value="Pilin-like"/>
</dbReference>
<feature type="domain" description="Trimeric autotransporter adhesin YadA-like C-terminal membrane anchor" evidence="12">
    <location>
        <begin position="351"/>
        <end position="408"/>
    </location>
</feature>
<evidence type="ECO:0000256" key="6">
    <source>
        <dbReference type="ARBA" id="ARBA00022692"/>
    </source>
</evidence>
<dbReference type="SUPFAM" id="SSF54523">
    <property type="entry name" value="Pili subunits"/>
    <property type="match status" value="1"/>
</dbReference>
<feature type="domain" description="Trimeric autotransporter adhesin YadA-like head" evidence="13">
    <location>
        <begin position="30"/>
        <end position="46"/>
    </location>
</feature>
<feature type="domain" description="Trimeric autotransporter adhesin YadA-like head" evidence="13">
    <location>
        <begin position="77"/>
        <end position="100"/>
    </location>
</feature>
<dbReference type="InterPro" id="IPR008640">
    <property type="entry name" value="Adhesin_Head_dom"/>
</dbReference>
<dbReference type="InterPro" id="IPR011049">
    <property type="entry name" value="Serralysin-like_metalloprot_C"/>
</dbReference>
<evidence type="ECO:0000256" key="1">
    <source>
        <dbReference type="ARBA" id="ARBA00004241"/>
    </source>
</evidence>
<feature type="domain" description="Trimeric autotransporter adhesin YadA-like head" evidence="13">
    <location>
        <begin position="49"/>
        <end position="65"/>
    </location>
</feature>
<evidence type="ECO:0000256" key="3">
    <source>
        <dbReference type="ARBA" id="ARBA00005848"/>
    </source>
</evidence>
<dbReference type="Proteomes" id="UP000266262">
    <property type="component" value="Unassembled WGS sequence"/>
</dbReference>
<evidence type="ECO:0000259" key="12">
    <source>
        <dbReference type="Pfam" id="PF03895"/>
    </source>
</evidence>
<organism evidence="15 16">
    <name type="scientific">Dialister pneumosintes</name>
    <dbReference type="NCBI Taxonomy" id="39950"/>
    <lineage>
        <taxon>Bacteria</taxon>
        <taxon>Bacillati</taxon>
        <taxon>Bacillota</taxon>
        <taxon>Negativicutes</taxon>
        <taxon>Veillonellales</taxon>
        <taxon>Veillonellaceae</taxon>
        <taxon>Dialister</taxon>
    </lineage>
</organism>
<keyword evidence="11" id="KW-0175">Coiled coil</keyword>
<feature type="domain" description="Trimeric autotransporter adhesin YadA-like head" evidence="13">
    <location>
        <begin position="133"/>
        <end position="158"/>
    </location>
</feature>
<dbReference type="InterPro" id="IPR005594">
    <property type="entry name" value="YadA_C"/>
</dbReference>
<dbReference type="Gene3D" id="3.30.1300.30">
    <property type="entry name" value="GSPII I/J protein-like"/>
    <property type="match status" value="1"/>
</dbReference>
<feature type="domain" description="Trimeric autotransporter adhesin YadA-like head" evidence="13">
    <location>
        <begin position="7"/>
        <end position="26"/>
    </location>
</feature>